<reference evidence="4" key="5">
    <citation type="submission" date="2018-04" db="UniProtKB">
        <authorList>
            <consortium name="EnsemblFungi"/>
        </authorList>
    </citation>
    <scope>IDENTIFICATION</scope>
    <source>
        <strain evidence="4">R3-111a-1</strain>
    </source>
</reference>
<evidence type="ECO:0000313" key="4">
    <source>
        <dbReference type="EnsemblFungi" id="EJT76702"/>
    </source>
</evidence>
<dbReference type="VEuPathDB" id="FungiDB:GGTG_06618"/>
<dbReference type="eggNOG" id="ENOG502QWPZ">
    <property type="taxonomic scope" value="Eukaryota"/>
</dbReference>
<dbReference type="Proteomes" id="UP000006039">
    <property type="component" value="Unassembled WGS sequence"/>
</dbReference>
<reference evidence="5" key="1">
    <citation type="submission" date="2010-07" db="EMBL/GenBank/DDBJ databases">
        <title>The genome sequence of Gaeumannomyces graminis var. tritici strain R3-111a-1.</title>
        <authorList>
            <consortium name="The Broad Institute Genome Sequencing Platform"/>
            <person name="Ma L.-J."/>
            <person name="Dead R."/>
            <person name="Young S."/>
            <person name="Zeng Q."/>
            <person name="Koehrsen M."/>
            <person name="Alvarado L."/>
            <person name="Berlin A."/>
            <person name="Chapman S.B."/>
            <person name="Chen Z."/>
            <person name="Freedman E."/>
            <person name="Gellesch M."/>
            <person name="Goldberg J."/>
            <person name="Griggs A."/>
            <person name="Gujja S."/>
            <person name="Heilman E.R."/>
            <person name="Heiman D."/>
            <person name="Hepburn T."/>
            <person name="Howarth C."/>
            <person name="Jen D."/>
            <person name="Larson L."/>
            <person name="Mehta T."/>
            <person name="Neiman D."/>
            <person name="Pearson M."/>
            <person name="Roberts A."/>
            <person name="Saif S."/>
            <person name="Shea T."/>
            <person name="Shenoy N."/>
            <person name="Sisk P."/>
            <person name="Stolte C."/>
            <person name="Sykes S."/>
            <person name="Walk T."/>
            <person name="White J."/>
            <person name="Yandava C."/>
            <person name="Haas B."/>
            <person name="Nusbaum C."/>
            <person name="Birren B."/>
        </authorList>
    </citation>
    <scope>NUCLEOTIDE SEQUENCE [LARGE SCALE GENOMIC DNA]</scope>
    <source>
        <strain evidence="5">R3-111a-1</strain>
    </source>
</reference>
<organism evidence="3">
    <name type="scientific">Gaeumannomyces tritici (strain R3-111a-1)</name>
    <name type="common">Wheat and barley take-all root rot fungus</name>
    <name type="synonym">Gaeumannomyces graminis var. tritici</name>
    <dbReference type="NCBI Taxonomy" id="644352"/>
    <lineage>
        <taxon>Eukaryota</taxon>
        <taxon>Fungi</taxon>
        <taxon>Dikarya</taxon>
        <taxon>Ascomycota</taxon>
        <taxon>Pezizomycotina</taxon>
        <taxon>Sordariomycetes</taxon>
        <taxon>Sordariomycetidae</taxon>
        <taxon>Magnaporthales</taxon>
        <taxon>Magnaporthaceae</taxon>
        <taxon>Gaeumannomyces</taxon>
    </lineage>
</organism>
<dbReference type="EnsemblFungi" id="EJT76702">
    <property type="protein sequence ID" value="EJT76702"/>
    <property type="gene ID" value="GGTG_06618"/>
</dbReference>
<keyword evidence="1" id="KW-0732">Signal</keyword>
<keyword evidence="5" id="KW-1185">Reference proteome</keyword>
<evidence type="ECO:0000259" key="2">
    <source>
        <dbReference type="Pfam" id="PF07510"/>
    </source>
</evidence>
<protein>
    <recommendedName>
        <fullName evidence="2">GmrSD restriction endonucleases C-terminal domain-containing protein</fullName>
    </recommendedName>
</protein>
<accession>J3NZB9</accession>
<feature type="signal peptide" evidence="1">
    <location>
        <begin position="1"/>
        <end position="15"/>
    </location>
</feature>
<sequence>MKLSVLLSFVGLAVAAPIPEPAPPGIPSTTAAKAQLAGLTVAPSSTGTGYSRSLFPHWIAVSGNCNARETVLKRDGTNVETNAACNAVSGTWVSPYDGGRWTSASDIQIDHMIPLKNAWISGAASWTTDKRQQFANDLTRPQLWAVTGSVNGAKSDSSPDKWKPPLASFYCTYAKSWVQVKSYWELTITGAEKTALTSMLNTC</sequence>
<dbReference type="PANTHER" id="PTHR24094">
    <property type="entry name" value="SECRETED PROTEIN"/>
    <property type="match status" value="1"/>
</dbReference>
<dbReference type="STRING" id="644352.J3NZB9"/>
<reference evidence="4" key="4">
    <citation type="journal article" date="2015" name="G3 (Bethesda)">
        <title>Genome sequences of three phytopathogenic species of the Magnaporthaceae family of fungi.</title>
        <authorList>
            <person name="Okagaki L.H."/>
            <person name="Nunes C.C."/>
            <person name="Sailsbery J."/>
            <person name="Clay B."/>
            <person name="Brown D."/>
            <person name="John T."/>
            <person name="Oh Y."/>
            <person name="Young N."/>
            <person name="Fitzgerald M."/>
            <person name="Haas B.J."/>
            <person name="Zeng Q."/>
            <person name="Young S."/>
            <person name="Adiconis X."/>
            <person name="Fan L."/>
            <person name="Levin J.Z."/>
            <person name="Mitchell T.K."/>
            <person name="Okubara P.A."/>
            <person name="Farman M.L."/>
            <person name="Kohn L.M."/>
            <person name="Birren B."/>
            <person name="Ma L.-J."/>
            <person name="Dean R.A."/>
        </authorList>
    </citation>
    <scope>NUCLEOTIDE SEQUENCE</scope>
    <source>
        <strain evidence="4">R3-111a-1</strain>
    </source>
</reference>
<dbReference type="OrthoDB" id="3162605at2759"/>
<dbReference type="HOGENOM" id="CLU_043034_3_1_1"/>
<feature type="chain" id="PRO_5015094618" description="GmrSD restriction endonucleases C-terminal domain-containing protein" evidence="1">
    <location>
        <begin position="16"/>
        <end position="203"/>
    </location>
</feature>
<evidence type="ECO:0000313" key="5">
    <source>
        <dbReference type="Proteomes" id="UP000006039"/>
    </source>
</evidence>
<reference evidence="3" key="3">
    <citation type="submission" date="2010-09" db="EMBL/GenBank/DDBJ databases">
        <title>Annotation of Gaeumannomyces graminis var. tritici R3-111a-1.</title>
        <authorList>
            <consortium name="The Broad Institute Genome Sequencing Platform"/>
            <person name="Ma L.-J."/>
            <person name="Dead R."/>
            <person name="Young S.K."/>
            <person name="Zeng Q."/>
            <person name="Gargeya S."/>
            <person name="Fitzgerald M."/>
            <person name="Haas B."/>
            <person name="Abouelleil A."/>
            <person name="Alvarado L."/>
            <person name="Arachchi H.M."/>
            <person name="Berlin A."/>
            <person name="Brown A."/>
            <person name="Chapman S.B."/>
            <person name="Chen Z."/>
            <person name="Dunbar C."/>
            <person name="Freedman E."/>
            <person name="Gearin G."/>
            <person name="Gellesch M."/>
            <person name="Goldberg J."/>
            <person name="Griggs A."/>
            <person name="Gujja S."/>
            <person name="Heiman D."/>
            <person name="Howarth C."/>
            <person name="Larson L."/>
            <person name="Lui A."/>
            <person name="MacDonald P.J.P."/>
            <person name="Mehta T."/>
            <person name="Montmayeur A."/>
            <person name="Murphy C."/>
            <person name="Neiman D."/>
            <person name="Pearson M."/>
            <person name="Priest M."/>
            <person name="Roberts A."/>
            <person name="Saif S."/>
            <person name="Shea T."/>
            <person name="Shenoy N."/>
            <person name="Sisk P."/>
            <person name="Stolte C."/>
            <person name="Sykes S."/>
            <person name="Yandava C."/>
            <person name="Wortman J."/>
            <person name="Nusbaum C."/>
            <person name="Birren B."/>
        </authorList>
    </citation>
    <scope>NUCLEOTIDE SEQUENCE</scope>
    <source>
        <strain evidence="3">R3-111a-1</strain>
    </source>
</reference>
<dbReference type="AlphaFoldDB" id="J3NZB9"/>
<dbReference type="InterPro" id="IPR011089">
    <property type="entry name" value="GmrSD_C"/>
</dbReference>
<dbReference type="RefSeq" id="XP_009222702.1">
    <property type="nucleotide sequence ID" value="XM_009224438.1"/>
</dbReference>
<dbReference type="GeneID" id="20347076"/>
<dbReference type="Pfam" id="PF07510">
    <property type="entry name" value="GmrSD_C"/>
    <property type="match status" value="1"/>
</dbReference>
<reference evidence="3" key="2">
    <citation type="submission" date="2010-07" db="EMBL/GenBank/DDBJ databases">
        <authorList>
            <consortium name="The Broad Institute Genome Sequencing Platform"/>
            <consortium name="Broad Institute Genome Sequencing Center for Infectious Disease"/>
            <person name="Ma L.-J."/>
            <person name="Dead R."/>
            <person name="Young S."/>
            <person name="Zeng Q."/>
            <person name="Koehrsen M."/>
            <person name="Alvarado L."/>
            <person name="Berlin A."/>
            <person name="Chapman S.B."/>
            <person name="Chen Z."/>
            <person name="Freedman E."/>
            <person name="Gellesch M."/>
            <person name="Goldberg J."/>
            <person name="Griggs A."/>
            <person name="Gujja S."/>
            <person name="Heilman E.R."/>
            <person name="Heiman D."/>
            <person name="Hepburn T."/>
            <person name="Howarth C."/>
            <person name="Jen D."/>
            <person name="Larson L."/>
            <person name="Mehta T."/>
            <person name="Neiman D."/>
            <person name="Pearson M."/>
            <person name="Roberts A."/>
            <person name="Saif S."/>
            <person name="Shea T."/>
            <person name="Shenoy N."/>
            <person name="Sisk P."/>
            <person name="Stolte C."/>
            <person name="Sykes S."/>
            <person name="Walk T."/>
            <person name="White J."/>
            <person name="Yandava C."/>
            <person name="Haas B."/>
            <person name="Nusbaum C."/>
            <person name="Birren B."/>
        </authorList>
    </citation>
    <scope>NUCLEOTIDE SEQUENCE</scope>
    <source>
        <strain evidence="3">R3-111a-1</strain>
    </source>
</reference>
<evidence type="ECO:0000256" key="1">
    <source>
        <dbReference type="SAM" id="SignalP"/>
    </source>
</evidence>
<evidence type="ECO:0000313" key="3">
    <source>
        <dbReference type="EMBL" id="EJT76702.1"/>
    </source>
</evidence>
<dbReference type="EMBL" id="GL385397">
    <property type="protein sequence ID" value="EJT76702.1"/>
    <property type="molecule type" value="Genomic_DNA"/>
</dbReference>
<gene>
    <name evidence="4" type="primary">20347076</name>
    <name evidence="3" type="ORF">GGTG_06618</name>
</gene>
<name>J3NZB9_GAET3</name>
<proteinExistence type="predicted"/>
<feature type="domain" description="GmrSD restriction endonucleases C-terminal" evidence="2">
    <location>
        <begin position="101"/>
        <end position="197"/>
    </location>
</feature>
<dbReference type="PANTHER" id="PTHR24094:SF15">
    <property type="entry name" value="AMP-DEPENDENT SYNTHETASE_LIGASE DOMAIN-CONTAINING PROTEIN-RELATED"/>
    <property type="match status" value="1"/>
</dbReference>